<dbReference type="PANTHER" id="PTHR21047:SF2">
    <property type="entry name" value="THYMIDINE DIPHOSPHO-4-KETO-RHAMNOSE 3,5-EPIMERASE"/>
    <property type="match status" value="1"/>
</dbReference>
<keyword evidence="7" id="KW-1185">Reference proteome</keyword>
<dbReference type="InterPro" id="IPR000888">
    <property type="entry name" value="RmlC-like"/>
</dbReference>
<name>A0ABW7NC62_9BACT</name>
<dbReference type="InterPro" id="IPR011051">
    <property type="entry name" value="RmlC_Cupin_sf"/>
</dbReference>
<sequence>MEVIETALKDCFIIKTKVFGDERGFFLESFNQKGLAEQGIHFDVKQINFAKSEKNVLRGLHYQIAPFGQTKLVGVISGAVVDVVVDIRKSSPTFGQSLKIEISTQDTFLLIPKGFAHGYYTLADETIFYYAVDNSYSPESERGIIYTDPDLNIDWGINGTPKISTKDQHQSLMSKAELFD</sequence>
<evidence type="ECO:0000313" key="7">
    <source>
        <dbReference type="Proteomes" id="UP001610063"/>
    </source>
</evidence>
<comment type="catalytic activity">
    <reaction evidence="1 5">
        <text>dTDP-4-dehydro-6-deoxy-alpha-D-glucose = dTDP-4-dehydro-beta-L-rhamnose</text>
        <dbReference type="Rhea" id="RHEA:16969"/>
        <dbReference type="ChEBI" id="CHEBI:57649"/>
        <dbReference type="ChEBI" id="CHEBI:62830"/>
        <dbReference type="EC" id="5.1.3.13"/>
    </reaction>
</comment>
<dbReference type="GO" id="GO:0008830">
    <property type="term" value="F:dTDP-4-dehydrorhamnose 3,5-epimerase activity"/>
    <property type="evidence" value="ECO:0007669"/>
    <property type="project" value="UniProtKB-EC"/>
</dbReference>
<comment type="caution">
    <text evidence="6">The sequence shown here is derived from an EMBL/GenBank/DDBJ whole genome shotgun (WGS) entry which is preliminary data.</text>
</comment>
<dbReference type="Gene3D" id="2.60.120.10">
    <property type="entry name" value="Jelly Rolls"/>
    <property type="match status" value="1"/>
</dbReference>
<gene>
    <name evidence="6" type="primary">rfbC</name>
    <name evidence="6" type="ORF">ACHKAR_17205</name>
</gene>
<dbReference type="Proteomes" id="UP001610063">
    <property type="component" value="Unassembled WGS sequence"/>
</dbReference>
<evidence type="ECO:0000256" key="1">
    <source>
        <dbReference type="ARBA" id="ARBA00001298"/>
    </source>
</evidence>
<dbReference type="Pfam" id="PF00908">
    <property type="entry name" value="dTDP_sugar_isom"/>
    <property type="match status" value="1"/>
</dbReference>
<organism evidence="6 7">
    <name type="scientific">Marinoscillum luteum</name>
    <dbReference type="NCBI Taxonomy" id="861051"/>
    <lineage>
        <taxon>Bacteria</taxon>
        <taxon>Pseudomonadati</taxon>
        <taxon>Bacteroidota</taxon>
        <taxon>Cytophagia</taxon>
        <taxon>Cytophagales</taxon>
        <taxon>Reichenbachiellaceae</taxon>
        <taxon>Marinoscillum</taxon>
    </lineage>
</organism>
<dbReference type="EC" id="5.1.3.13" evidence="3 5"/>
<comment type="function">
    <text evidence="2 5">Catalyzes the epimerization of the C3' and C5'positions of dTDP-6-deoxy-D-xylo-4-hexulose, forming dTDP-6-deoxy-L-lyxo-4-hexulose.</text>
</comment>
<evidence type="ECO:0000256" key="4">
    <source>
        <dbReference type="ARBA" id="ARBA00019595"/>
    </source>
</evidence>
<dbReference type="CDD" id="cd00438">
    <property type="entry name" value="cupin_RmlC"/>
    <property type="match status" value="1"/>
</dbReference>
<proteinExistence type="inferred from homology"/>
<keyword evidence="5 6" id="KW-0413">Isomerase</keyword>
<dbReference type="RefSeq" id="WP_395418670.1">
    <property type="nucleotide sequence ID" value="NZ_JBIPKE010000019.1"/>
</dbReference>
<comment type="pathway">
    <text evidence="5">Carbohydrate biosynthesis; dTDP-L-rhamnose biosynthesis.</text>
</comment>
<comment type="subunit">
    <text evidence="5">Homodimer.</text>
</comment>
<comment type="similarity">
    <text evidence="5">Belongs to the dTDP-4-dehydrorhamnose 3,5-epimerase family.</text>
</comment>
<dbReference type="SUPFAM" id="SSF51182">
    <property type="entry name" value="RmlC-like cupins"/>
    <property type="match status" value="1"/>
</dbReference>
<dbReference type="NCBIfam" id="TIGR01221">
    <property type="entry name" value="rmlC"/>
    <property type="match status" value="1"/>
</dbReference>
<dbReference type="InterPro" id="IPR014710">
    <property type="entry name" value="RmlC-like_jellyroll"/>
</dbReference>
<dbReference type="EMBL" id="JBIPKE010000019">
    <property type="protein sequence ID" value="MFH6985193.1"/>
    <property type="molecule type" value="Genomic_DNA"/>
</dbReference>
<evidence type="ECO:0000313" key="6">
    <source>
        <dbReference type="EMBL" id="MFH6985193.1"/>
    </source>
</evidence>
<evidence type="ECO:0000256" key="2">
    <source>
        <dbReference type="ARBA" id="ARBA00001997"/>
    </source>
</evidence>
<evidence type="ECO:0000256" key="5">
    <source>
        <dbReference type="RuleBase" id="RU364069"/>
    </source>
</evidence>
<dbReference type="PANTHER" id="PTHR21047">
    <property type="entry name" value="DTDP-6-DEOXY-D-GLUCOSE-3,5 EPIMERASE"/>
    <property type="match status" value="1"/>
</dbReference>
<reference evidence="6 7" key="1">
    <citation type="journal article" date="2013" name="Int. J. Syst. Evol. Microbiol.">
        <title>Marinoscillum luteum sp. nov., isolated from marine sediment.</title>
        <authorList>
            <person name="Cha I.T."/>
            <person name="Park S.J."/>
            <person name="Kim S.J."/>
            <person name="Kim J.G."/>
            <person name="Jung M.Y."/>
            <person name="Shin K.S."/>
            <person name="Kwon K.K."/>
            <person name="Yang S.H."/>
            <person name="Seo Y.S."/>
            <person name="Rhee S.K."/>
        </authorList>
    </citation>
    <scope>NUCLEOTIDE SEQUENCE [LARGE SCALE GENOMIC DNA]</scope>
    <source>
        <strain evidence="6 7">KCTC 23939</strain>
    </source>
</reference>
<evidence type="ECO:0000256" key="3">
    <source>
        <dbReference type="ARBA" id="ARBA00012098"/>
    </source>
</evidence>
<protein>
    <recommendedName>
        <fullName evidence="4 5">dTDP-4-dehydrorhamnose 3,5-epimerase</fullName>
        <ecNumber evidence="3 5">5.1.3.13</ecNumber>
    </recommendedName>
    <alternativeName>
        <fullName evidence="5">Thymidine diphospho-4-keto-rhamnose 3,5-epimerase</fullName>
    </alternativeName>
</protein>
<accession>A0ABW7NC62</accession>